<dbReference type="AlphaFoldDB" id="A0A0W8IBX5"/>
<dbReference type="EMBL" id="LQBL01000005">
    <property type="protein sequence ID" value="KUG57459.1"/>
    <property type="molecule type" value="Genomic_DNA"/>
</dbReference>
<gene>
    <name evidence="1" type="ORF">AVL62_13630</name>
</gene>
<sequence length="387" mass="40317">MDTDPAPDTDTATRAALRRYAVRFDSGVLAGPGVGSGLGAWLLLALVADQAEPADRALLEEELGLPAGRARAMLADLLADPHPAVTTAVARWADAAALTADFAGWSVPGAVEDGPLPDQAGADRWAAERTGGLIETFPLEITELTRLVLASALATRISWRAPLEELEDGGLGTDAATARHLVMRTAAAGPVGVVAPTTTSGLAVVSVVADPAVPREQVLAAAHEVAASLASTRLPDAVEVVEDGHAWTVSEHREVRAAVHEVVEEWSGWVPSWRLSSQHDLADAPGFATALASLARYVRPEERPAETEARQAAVAAYSATGFEAAAVTGMGIRATGMAHEQEVLVRRIHLRLDRPHAVVAVALDTGRGGAAWHGIPVFTAWVDPAAG</sequence>
<keyword evidence="2" id="KW-1185">Reference proteome</keyword>
<dbReference type="RefSeq" id="WP_058890294.1">
    <property type="nucleotide sequence ID" value="NZ_LQBL01000005.1"/>
</dbReference>
<dbReference type="OrthoDB" id="4847668at2"/>
<organism evidence="1 2">
    <name type="scientific">Serinicoccus chungangensis</name>
    <dbReference type="NCBI Taxonomy" id="767452"/>
    <lineage>
        <taxon>Bacteria</taxon>
        <taxon>Bacillati</taxon>
        <taxon>Actinomycetota</taxon>
        <taxon>Actinomycetes</taxon>
        <taxon>Micrococcales</taxon>
        <taxon>Ornithinimicrobiaceae</taxon>
        <taxon>Serinicoccus</taxon>
    </lineage>
</organism>
<name>A0A0W8IBX5_9MICO</name>
<protein>
    <recommendedName>
        <fullName evidence="3">Serpin domain-containing protein</fullName>
    </recommendedName>
</protein>
<reference evidence="1 2" key="1">
    <citation type="submission" date="2015-12" db="EMBL/GenBank/DDBJ databases">
        <title>Serinicoccus chungangenesis strain CD08_5 genome sequencing and assembly.</title>
        <authorList>
            <person name="Chander A.M."/>
            <person name="Kaur G."/>
            <person name="Nair G.R."/>
            <person name="Dhawan D.K."/>
            <person name="Kochhar R.K."/>
            <person name="Mayilraj S."/>
            <person name="Bhadada S.K."/>
        </authorList>
    </citation>
    <scope>NUCLEOTIDE SEQUENCE [LARGE SCALE GENOMIC DNA]</scope>
    <source>
        <strain evidence="1 2">CD08_5</strain>
    </source>
</reference>
<evidence type="ECO:0000313" key="1">
    <source>
        <dbReference type="EMBL" id="KUG57459.1"/>
    </source>
</evidence>
<accession>A0A0W8IBX5</accession>
<dbReference type="STRING" id="767452.AVL62_13630"/>
<dbReference type="Proteomes" id="UP000054837">
    <property type="component" value="Unassembled WGS sequence"/>
</dbReference>
<evidence type="ECO:0000313" key="2">
    <source>
        <dbReference type="Proteomes" id="UP000054837"/>
    </source>
</evidence>
<comment type="caution">
    <text evidence="1">The sequence shown here is derived from an EMBL/GenBank/DDBJ whole genome shotgun (WGS) entry which is preliminary data.</text>
</comment>
<evidence type="ECO:0008006" key="3">
    <source>
        <dbReference type="Google" id="ProtNLM"/>
    </source>
</evidence>
<proteinExistence type="predicted"/>